<dbReference type="CDD" id="cd06530">
    <property type="entry name" value="S26_SPase_I"/>
    <property type="match status" value="1"/>
</dbReference>
<comment type="catalytic activity">
    <reaction evidence="1">
        <text>Cleavage of hydrophobic, N-terminal signal or leader sequences from secreted and periplasmic proteins.</text>
        <dbReference type="EC" id="3.4.21.89"/>
    </reaction>
</comment>
<evidence type="ECO:0000256" key="5">
    <source>
        <dbReference type="PIRSR" id="PIRSR600223-1"/>
    </source>
</evidence>
<evidence type="ECO:0000259" key="7">
    <source>
        <dbReference type="Pfam" id="PF10502"/>
    </source>
</evidence>
<evidence type="ECO:0000256" key="1">
    <source>
        <dbReference type="ARBA" id="ARBA00000677"/>
    </source>
</evidence>
<dbReference type="GO" id="GO:0004252">
    <property type="term" value="F:serine-type endopeptidase activity"/>
    <property type="evidence" value="ECO:0007669"/>
    <property type="project" value="InterPro"/>
</dbReference>
<dbReference type="InterPro" id="IPR019757">
    <property type="entry name" value="Pept_S26A_signal_pept_1_Lys-AS"/>
</dbReference>
<sequence length="620" mass="71241">MKKGFSLFKMKRMYFQYQIFYKKNKKRLSTDNTEEFLSKLDALKESLASKDLDQSNLLICEVDQLIQRIPSPGMFKQILSWCVYIFCTLLVVIVLRSMVVELMRIPSGSMRPTFREQDNLVTGKTSFGLNIPFYPGHFYFNEKLVQRAQIAVWTGKGMDIPHSNTNYFFLFPGKKQYVKRIMGKGGDTLYFYGGKIYGVDKQGRDISNQLQPSYLSSIDHVPYISFNGDEKEKRKGSTLTSSLYQMNQHVGSISYRSPYLLKGTLSPAFKKFDDLYNLWGFKNYGMSRILTEKEYLLLSDKTHGIAKSSDYYLEIFHHPTLKHPQLIQSIHGHMKPSVGIYRAYIPLSSKHLKSIAKKLYTARFVVKNGKIARYGNNYLFSKYPHMLPSIVGISNGTYEYYYGKAYKIYPLGIKKELSAEHKLMHLSSKEIQLFYNLGIDCNLFYCPKTPFDEFLPSRYVYFRNGNLITMNGCFLEKDDPALITFNQLEAEKASNSNSSHHPYIPFKDYGAPLNSEGKIDLDVILKYGFKVPDKATVMLGDNYAMSSDSRSFGPIPYTQLKGSPLFVFFPPSSAFKALPQPKLPLFGYLPMLVIIVLLCIGIVEFVFFIKKYISCGKTKR</sequence>
<organism evidence="8 9">
    <name type="scientific">Aerophobetes bacterium</name>
    <dbReference type="NCBI Taxonomy" id="2030807"/>
    <lineage>
        <taxon>Bacteria</taxon>
        <taxon>Candidatus Aerophobota</taxon>
    </lineage>
</organism>
<dbReference type="Proteomes" id="UP000218775">
    <property type="component" value="Unassembled WGS sequence"/>
</dbReference>
<feature type="active site" evidence="5">
    <location>
        <position position="109"/>
    </location>
</feature>
<dbReference type="AlphaFoldDB" id="A0A2A4X232"/>
<evidence type="ECO:0000256" key="3">
    <source>
        <dbReference type="ARBA" id="ARBA00013208"/>
    </source>
</evidence>
<reference evidence="9" key="1">
    <citation type="submission" date="2017-08" db="EMBL/GenBank/DDBJ databases">
        <title>A dynamic microbial community with high functional redundancy inhabits the cold, oxic subseafloor aquifer.</title>
        <authorList>
            <person name="Tully B.J."/>
            <person name="Wheat C.G."/>
            <person name="Glazer B.T."/>
            <person name="Huber J.A."/>
        </authorList>
    </citation>
    <scope>NUCLEOTIDE SEQUENCE [LARGE SCALE GENOMIC DNA]</scope>
</reference>
<dbReference type="PANTHER" id="PTHR43390">
    <property type="entry name" value="SIGNAL PEPTIDASE I"/>
    <property type="match status" value="1"/>
</dbReference>
<feature type="domain" description="Peptidase S26" evidence="7">
    <location>
        <begin position="528"/>
        <end position="568"/>
    </location>
</feature>
<dbReference type="EC" id="3.4.21.89" evidence="3"/>
<dbReference type="GO" id="GO:0009003">
    <property type="term" value="F:signal peptidase activity"/>
    <property type="evidence" value="ECO:0007669"/>
    <property type="project" value="UniProtKB-EC"/>
</dbReference>
<proteinExistence type="inferred from homology"/>
<feature type="active site" evidence="5">
    <location>
        <position position="179"/>
    </location>
</feature>
<gene>
    <name evidence="8" type="ORF">COB21_04750</name>
</gene>
<dbReference type="Gene3D" id="2.10.109.10">
    <property type="entry name" value="Umud Fragment, subunit A"/>
    <property type="match status" value="2"/>
</dbReference>
<dbReference type="PANTHER" id="PTHR43390:SF1">
    <property type="entry name" value="CHLOROPLAST PROCESSING PEPTIDASE"/>
    <property type="match status" value="1"/>
</dbReference>
<evidence type="ECO:0000256" key="4">
    <source>
        <dbReference type="ARBA" id="ARBA00022801"/>
    </source>
</evidence>
<dbReference type="PROSITE" id="PS00760">
    <property type="entry name" value="SPASE_I_2"/>
    <property type="match status" value="1"/>
</dbReference>
<dbReference type="InterPro" id="IPR036286">
    <property type="entry name" value="LexA/Signal_pep-like_sf"/>
</dbReference>
<comment type="similarity">
    <text evidence="2">Belongs to the peptidase S26 family.</text>
</comment>
<dbReference type="PRINTS" id="PR00727">
    <property type="entry name" value="LEADERPTASE"/>
</dbReference>
<dbReference type="GO" id="GO:0006465">
    <property type="term" value="P:signal peptide processing"/>
    <property type="evidence" value="ECO:0007669"/>
    <property type="project" value="InterPro"/>
</dbReference>
<keyword evidence="6" id="KW-1133">Transmembrane helix</keyword>
<evidence type="ECO:0000313" key="8">
    <source>
        <dbReference type="EMBL" id="PCI76139.1"/>
    </source>
</evidence>
<keyword evidence="6" id="KW-0472">Membrane</keyword>
<evidence type="ECO:0000256" key="6">
    <source>
        <dbReference type="SAM" id="Phobius"/>
    </source>
</evidence>
<dbReference type="EMBL" id="NVUK01000033">
    <property type="protein sequence ID" value="PCI76139.1"/>
    <property type="molecule type" value="Genomic_DNA"/>
</dbReference>
<dbReference type="Pfam" id="PF10502">
    <property type="entry name" value="Peptidase_S26"/>
    <property type="match status" value="2"/>
</dbReference>
<evidence type="ECO:0000313" key="9">
    <source>
        <dbReference type="Proteomes" id="UP000218775"/>
    </source>
</evidence>
<feature type="transmembrane region" description="Helical" evidence="6">
    <location>
        <begin position="78"/>
        <end position="99"/>
    </location>
</feature>
<feature type="domain" description="Peptidase S26" evidence="7">
    <location>
        <begin position="79"/>
        <end position="202"/>
    </location>
</feature>
<feature type="transmembrane region" description="Helical" evidence="6">
    <location>
        <begin position="585"/>
        <end position="609"/>
    </location>
</feature>
<keyword evidence="4" id="KW-0378">Hydrolase</keyword>
<name>A0A2A4X232_UNCAE</name>
<dbReference type="GO" id="GO:0016020">
    <property type="term" value="C:membrane"/>
    <property type="evidence" value="ECO:0007669"/>
    <property type="project" value="InterPro"/>
</dbReference>
<protein>
    <recommendedName>
        <fullName evidence="3">signal peptidase I</fullName>
        <ecNumber evidence="3">3.4.21.89</ecNumber>
    </recommendedName>
</protein>
<keyword evidence="6" id="KW-0812">Transmembrane</keyword>
<dbReference type="InterPro" id="IPR019533">
    <property type="entry name" value="Peptidase_S26"/>
</dbReference>
<dbReference type="SUPFAM" id="SSF51306">
    <property type="entry name" value="LexA/Signal peptidase"/>
    <property type="match status" value="1"/>
</dbReference>
<dbReference type="InterPro" id="IPR000223">
    <property type="entry name" value="Pept_S26A_signal_pept_1"/>
</dbReference>
<evidence type="ECO:0000256" key="2">
    <source>
        <dbReference type="ARBA" id="ARBA00009370"/>
    </source>
</evidence>
<comment type="caution">
    <text evidence="8">The sequence shown here is derived from an EMBL/GenBank/DDBJ whole genome shotgun (WGS) entry which is preliminary data.</text>
</comment>
<accession>A0A2A4X232</accession>